<dbReference type="AlphaFoldDB" id="A0AA39NZ08"/>
<accession>A0AA39NZ08</accession>
<evidence type="ECO:0000313" key="3">
    <source>
        <dbReference type="Proteomes" id="UP001175227"/>
    </source>
</evidence>
<keyword evidence="3" id="KW-1185">Reference proteome</keyword>
<organism evidence="2 3">
    <name type="scientific">Armillaria novae-zelandiae</name>
    <dbReference type="NCBI Taxonomy" id="153914"/>
    <lineage>
        <taxon>Eukaryota</taxon>
        <taxon>Fungi</taxon>
        <taxon>Dikarya</taxon>
        <taxon>Basidiomycota</taxon>
        <taxon>Agaricomycotina</taxon>
        <taxon>Agaricomycetes</taxon>
        <taxon>Agaricomycetidae</taxon>
        <taxon>Agaricales</taxon>
        <taxon>Marasmiineae</taxon>
        <taxon>Physalacriaceae</taxon>
        <taxon>Armillaria</taxon>
    </lineage>
</organism>
<protein>
    <submittedName>
        <fullName evidence="2">Uncharacterized protein</fullName>
    </submittedName>
</protein>
<feature type="region of interest" description="Disordered" evidence="1">
    <location>
        <begin position="219"/>
        <end position="246"/>
    </location>
</feature>
<dbReference type="EMBL" id="JAUEPR010000026">
    <property type="protein sequence ID" value="KAK0474505.1"/>
    <property type="molecule type" value="Genomic_DNA"/>
</dbReference>
<name>A0AA39NZ08_9AGAR</name>
<reference evidence="2" key="1">
    <citation type="submission" date="2023-06" db="EMBL/GenBank/DDBJ databases">
        <authorList>
            <consortium name="Lawrence Berkeley National Laboratory"/>
            <person name="Ahrendt S."/>
            <person name="Sahu N."/>
            <person name="Indic B."/>
            <person name="Wong-Bajracharya J."/>
            <person name="Merenyi Z."/>
            <person name="Ke H.-M."/>
            <person name="Monk M."/>
            <person name="Kocsube S."/>
            <person name="Drula E."/>
            <person name="Lipzen A."/>
            <person name="Balint B."/>
            <person name="Henrissat B."/>
            <person name="Andreopoulos B."/>
            <person name="Martin F.M."/>
            <person name="Harder C.B."/>
            <person name="Rigling D."/>
            <person name="Ford K.L."/>
            <person name="Foster G.D."/>
            <person name="Pangilinan J."/>
            <person name="Papanicolaou A."/>
            <person name="Barry K."/>
            <person name="LaButti K."/>
            <person name="Viragh M."/>
            <person name="Koriabine M."/>
            <person name="Yan M."/>
            <person name="Riley R."/>
            <person name="Champramary S."/>
            <person name="Plett K.L."/>
            <person name="Tsai I.J."/>
            <person name="Slot J."/>
            <person name="Sipos G."/>
            <person name="Plett J."/>
            <person name="Nagy L.G."/>
            <person name="Grigoriev I.V."/>
        </authorList>
    </citation>
    <scope>NUCLEOTIDE SEQUENCE</scope>
    <source>
        <strain evidence="2">ICMP 16352</strain>
    </source>
</reference>
<comment type="caution">
    <text evidence="2">The sequence shown here is derived from an EMBL/GenBank/DDBJ whole genome shotgun (WGS) entry which is preliminary data.</text>
</comment>
<feature type="region of interest" description="Disordered" evidence="1">
    <location>
        <begin position="1"/>
        <end position="20"/>
    </location>
</feature>
<sequence>MDNLLEIPPPPRPPTPLVSETKFGDPYRFQHEILEAIHPLLLADGGHTVPSDILPVIEKVHPLLLAYMKDLKECKKTSRSPRCIVMSNMLYPGMLNASPPPQNERMEWAENAIGETEMFDATQHYHSHKEQYAKYKAAWHELDHTYKESVKIHNEIIAAHEAAKHTREATELKAKQDMEAEKKKVLAIASQSKTSPSKGTSETKVQPSARVIKDGQFRVQTQESMSQTKSPTTLKRPLQTEPKSASKFPCLEGENLRQIRLAPLDTDDSSTFPIPFSFDPVVLSHALDLGPSRQAMCHACFAAGFGMACDRDEYTLGALTKGSWATFSFRTHGVVTALFHIKYPKFNIASPSFSLCLKLSPPKHVT</sequence>
<feature type="compositionally biased region" description="Pro residues" evidence="1">
    <location>
        <begin position="7"/>
        <end position="16"/>
    </location>
</feature>
<evidence type="ECO:0000256" key="1">
    <source>
        <dbReference type="SAM" id="MobiDB-lite"/>
    </source>
</evidence>
<feature type="compositionally biased region" description="Polar residues" evidence="1">
    <location>
        <begin position="219"/>
        <end position="233"/>
    </location>
</feature>
<proteinExistence type="predicted"/>
<evidence type="ECO:0000313" key="2">
    <source>
        <dbReference type="EMBL" id="KAK0474505.1"/>
    </source>
</evidence>
<gene>
    <name evidence="2" type="ORF">IW261DRAFT_1568482</name>
</gene>
<dbReference type="Proteomes" id="UP001175227">
    <property type="component" value="Unassembled WGS sequence"/>
</dbReference>